<sequence>MNIKEAVSLHRFGLVTSEQIVSAAIESLANDDSETLLMLASEVDKQMHIIEPLLYSYSEESGLAKLTLQDHSIIASKYFIKLYELGQFDEESLGFKIGTVCNYEEAPSVLREIYLTALAHDECATEFGYPSDWQSYRNTCLEDIRKLVANVHENT</sequence>
<dbReference type="EMBL" id="JAUHGG010000026">
    <property type="protein sequence ID" value="MDS1824471.1"/>
    <property type="molecule type" value="Genomic_DNA"/>
</dbReference>
<comment type="caution">
    <text evidence="1">The sequence shown here is derived from an EMBL/GenBank/DDBJ whole genome shotgun (WGS) entry which is preliminary data.</text>
</comment>
<accession>A0AAW8Q7K7</accession>
<evidence type="ECO:0000313" key="2">
    <source>
        <dbReference type="Proteomes" id="UP001253193"/>
    </source>
</evidence>
<name>A0AAW8Q7K7_VIBPH</name>
<protein>
    <submittedName>
        <fullName evidence="1">Uncharacterized protein</fullName>
    </submittedName>
</protein>
<organism evidence="1 2">
    <name type="scientific">Vibrio parahaemolyticus</name>
    <dbReference type="NCBI Taxonomy" id="670"/>
    <lineage>
        <taxon>Bacteria</taxon>
        <taxon>Pseudomonadati</taxon>
        <taxon>Pseudomonadota</taxon>
        <taxon>Gammaproteobacteria</taxon>
        <taxon>Vibrionales</taxon>
        <taxon>Vibrionaceae</taxon>
        <taxon>Vibrio</taxon>
    </lineage>
</organism>
<dbReference type="Proteomes" id="UP001253193">
    <property type="component" value="Unassembled WGS sequence"/>
</dbReference>
<gene>
    <name evidence="1" type="ORF">QX249_28035</name>
</gene>
<proteinExistence type="predicted"/>
<dbReference type="RefSeq" id="WP_038210268.1">
    <property type="nucleotide sequence ID" value="NZ_JAUHGG010000026.1"/>
</dbReference>
<dbReference type="AlphaFoldDB" id="A0AAW8Q7K7"/>
<evidence type="ECO:0000313" key="1">
    <source>
        <dbReference type="EMBL" id="MDS1824471.1"/>
    </source>
</evidence>
<reference evidence="1" key="1">
    <citation type="submission" date="2023-06" db="EMBL/GenBank/DDBJ databases">
        <title>Genomic Diversity of Vibrio spp. and Metagenomic Analysis of Pathogens in Florida Gulf Coastal Waters Following Hurricane Ian.</title>
        <authorList>
            <person name="Brumfield K.D."/>
        </authorList>
    </citation>
    <scope>NUCLEOTIDE SEQUENCE</scope>
    <source>
        <strain evidence="1">WBS2B-138</strain>
    </source>
</reference>